<dbReference type="SUPFAM" id="SSF54593">
    <property type="entry name" value="Glyoxalase/Bleomycin resistance protein/Dihydroxybiphenyl dioxygenase"/>
    <property type="match status" value="1"/>
</dbReference>
<accession>A0ABV6RVS8</accession>
<evidence type="ECO:0000313" key="2">
    <source>
        <dbReference type="EMBL" id="MFC0680018.1"/>
    </source>
</evidence>
<gene>
    <name evidence="2" type="ORF">ACFFGH_19460</name>
</gene>
<dbReference type="EMBL" id="JBHLTG010000005">
    <property type="protein sequence ID" value="MFC0680018.1"/>
    <property type="molecule type" value="Genomic_DNA"/>
</dbReference>
<sequence>MRLVQVALRAENLDRAATFYEQLLGSPPAARFDPPGLLFFDVGGVRLMFGREAEPSLVYLGVDDVEQTIAGLRDRVEVISEPHVIFSHEDDALGPAGMDEWQAFVRDSEGNSVGLVSWKPRASSDA</sequence>
<dbReference type="Pfam" id="PF00903">
    <property type="entry name" value="Glyoxalase"/>
    <property type="match status" value="1"/>
</dbReference>
<reference evidence="2 3" key="1">
    <citation type="submission" date="2024-09" db="EMBL/GenBank/DDBJ databases">
        <authorList>
            <person name="Sun Q."/>
            <person name="Mori K."/>
        </authorList>
    </citation>
    <scope>NUCLEOTIDE SEQUENCE [LARGE SCALE GENOMIC DNA]</scope>
    <source>
        <strain evidence="2 3">KCTC 23076</strain>
    </source>
</reference>
<proteinExistence type="predicted"/>
<feature type="domain" description="VOC" evidence="1">
    <location>
        <begin position="2"/>
        <end position="118"/>
    </location>
</feature>
<protein>
    <submittedName>
        <fullName evidence="2">VOC family protein</fullName>
    </submittedName>
</protein>
<dbReference type="InterPro" id="IPR029068">
    <property type="entry name" value="Glyas_Bleomycin-R_OHBP_Dase"/>
</dbReference>
<dbReference type="RefSeq" id="WP_386671378.1">
    <property type="nucleotide sequence ID" value="NZ_JBHLTG010000005.1"/>
</dbReference>
<name>A0ABV6RVS8_9GAMM</name>
<organism evidence="2 3">
    <name type="scientific">Lysobacter korlensis</name>
    <dbReference type="NCBI Taxonomy" id="553636"/>
    <lineage>
        <taxon>Bacteria</taxon>
        <taxon>Pseudomonadati</taxon>
        <taxon>Pseudomonadota</taxon>
        <taxon>Gammaproteobacteria</taxon>
        <taxon>Lysobacterales</taxon>
        <taxon>Lysobacteraceae</taxon>
        <taxon>Lysobacter</taxon>
    </lineage>
</organism>
<dbReference type="Gene3D" id="3.10.180.10">
    <property type="entry name" value="2,3-Dihydroxybiphenyl 1,2-Dioxygenase, domain 1"/>
    <property type="match status" value="1"/>
</dbReference>
<evidence type="ECO:0000259" key="1">
    <source>
        <dbReference type="PROSITE" id="PS51819"/>
    </source>
</evidence>
<comment type="caution">
    <text evidence="2">The sequence shown here is derived from an EMBL/GenBank/DDBJ whole genome shotgun (WGS) entry which is preliminary data.</text>
</comment>
<dbReference type="PROSITE" id="PS51819">
    <property type="entry name" value="VOC"/>
    <property type="match status" value="1"/>
</dbReference>
<dbReference type="Proteomes" id="UP001589896">
    <property type="component" value="Unassembled WGS sequence"/>
</dbReference>
<dbReference type="InterPro" id="IPR037523">
    <property type="entry name" value="VOC_core"/>
</dbReference>
<keyword evidence="3" id="KW-1185">Reference proteome</keyword>
<dbReference type="InterPro" id="IPR004360">
    <property type="entry name" value="Glyas_Fos-R_dOase_dom"/>
</dbReference>
<evidence type="ECO:0000313" key="3">
    <source>
        <dbReference type="Proteomes" id="UP001589896"/>
    </source>
</evidence>